<dbReference type="Pfam" id="PF04818">
    <property type="entry name" value="CID"/>
    <property type="match status" value="1"/>
</dbReference>
<organism evidence="17 18">
    <name type="scientific">Necator americanus</name>
    <name type="common">Human hookworm</name>
    <dbReference type="NCBI Taxonomy" id="51031"/>
    <lineage>
        <taxon>Eukaryota</taxon>
        <taxon>Metazoa</taxon>
        <taxon>Ecdysozoa</taxon>
        <taxon>Nematoda</taxon>
        <taxon>Chromadorea</taxon>
        <taxon>Rhabditida</taxon>
        <taxon>Rhabditina</taxon>
        <taxon>Rhabditomorpha</taxon>
        <taxon>Strongyloidea</taxon>
        <taxon>Ancylostomatidae</taxon>
        <taxon>Bunostominae</taxon>
        <taxon>Necator</taxon>
    </lineage>
</organism>
<evidence type="ECO:0000256" key="1">
    <source>
        <dbReference type="ARBA" id="ARBA00001917"/>
    </source>
</evidence>
<keyword evidence="8" id="KW-0539">Nucleus</keyword>
<evidence type="ECO:0000256" key="4">
    <source>
        <dbReference type="ARBA" id="ARBA00022694"/>
    </source>
</evidence>
<dbReference type="GO" id="GO:0051603">
    <property type="term" value="P:proteolysis involved in protein catabolic process"/>
    <property type="evidence" value="ECO:0007669"/>
    <property type="project" value="InterPro"/>
</dbReference>
<dbReference type="SUPFAM" id="SSF51395">
    <property type="entry name" value="FMN-linked oxidoreductases"/>
    <property type="match status" value="1"/>
</dbReference>
<dbReference type="SUPFAM" id="SSF48464">
    <property type="entry name" value="ENTH/VHS domain"/>
    <property type="match status" value="1"/>
</dbReference>
<keyword evidence="4" id="KW-0819">tRNA processing</keyword>
<keyword evidence="7" id="KW-0520">NAD</keyword>
<dbReference type="CDD" id="cd02801">
    <property type="entry name" value="DUS_like_FMN"/>
    <property type="match status" value="1"/>
</dbReference>
<dbReference type="InterPro" id="IPR013785">
    <property type="entry name" value="Aldolase_TIM"/>
</dbReference>
<evidence type="ECO:0000313" key="18">
    <source>
        <dbReference type="Proteomes" id="UP000053676"/>
    </source>
</evidence>
<dbReference type="InterPro" id="IPR008942">
    <property type="entry name" value="ENTH_VHS"/>
</dbReference>
<dbReference type="STRING" id="51031.W2TS02"/>
<dbReference type="PROSITE" id="PS01136">
    <property type="entry name" value="UPF0034"/>
    <property type="match status" value="1"/>
</dbReference>
<evidence type="ECO:0000256" key="7">
    <source>
        <dbReference type="ARBA" id="ARBA00023027"/>
    </source>
</evidence>
<proteinExistence type="inferred from homology"/>
<keyword evidence="18" id="KW-1185">Reference proteome</keyword>
<feature type="compositionally biased region" description="Basic and acidic residues" evidence="15">
    <location>
        <begin position="593"/>
        <end position="606"/>
    </location>
</feature>
<accession>W2TS02</accession>
<dbReference type="Proteomes" id="UP000053676">
    <property type="component" value="Unassembled WGS sequence"/>
</dbReference>
<dbReference type="InterPro" id="IPR035587">
    <property type="entry name" value="DUS-like_FMN-bd"/>
</dbReference>
<feature type="compositionally biased region" description="Gly residues" evidence="15">
    <location>
        <begin position="620"/>
        <end position="632"/>
    </location>
</feature>
<dbReference type="KEGG" id="nai:NECAME_01689"/>
<dbReference type="InterPro" id="IPR001353">
    <property type="entry name" value="Proteasome_sua/b"/>
</dbReference>
<comment type="catalytic activity">
    <reaction evidence="11">
        <text>5,6-dihydrouridine(17) in tRNA + NAD(+) = uridine(17) in tRNA + NADH + H(+)</text>
        <dbReference type="Rhea" id="RHEA:53372"/>
        <dbReference type="Rhea" id="RHEA-COMP:13541"/>
        <dbReference type="Rhea" id="RHEA-COMP:13542"/>
        <dbReference type="ChEBI" id="CHEBI:15378"/>
        <dbReference type="ChEBI" id="CHEBI:57540"/>
        <dbReference type="ChEBI" id="CHEBI:57945"/>
        <dbReference type="ChEBI" id="CHEBI:65315"/>
        <dbReference type="ChEBI" id="CHEBI:74443"/>
        <dbReference type="EC" id="1.3.1.88"/>
    </reaction>
    <physiologicalReaction direction="right-to-left" evidence="11">
        <dbReference type="Rhea" id="RHEA:53374"/>
    </physiologicalReaction>
</comment>
<reference evidence="18" key="1">
    <citation type="journal article" date="2014" name="Nat. Genet.">
        <title>Genome of the human hookworm Necator americanus.</title>
        <authorList>
            <person name="Tang Y.T."/>
            <person name="Gao X."/>
            <person name="Rosa B.A."/>
            <person name="Abubucker S."/>
            <person name="Hallsworth-Pepin K."/>
            <person name="Martin J."/>
            <person name="Tyagi R."/>
            <person name="Heizer E."/>
            <person name="Zhang X."/>
            <person name="Bhonagiri-Palsikar V."/>
            <person name="Minx P."/>
            <person name="Warren W.C."/>
            <person name="Wang Q."/>
            <person name="Zhan B."/>
            <person name="Hotez P.J."/>
            <person name="Sternberg P.W."/>
            <person name="Dougall A."/>
            <person name="Gaze S.T."/>
            <person name="Mulvenna J."/>
            <person name="Sotillo J."/>
            <person name="Ranganathan S."/>
            <person name="Rabelo E.M."/>
            <person name="Wilson R.K."/>
            <person name="Felgner P.L."/>
            <person name="Bethony J."/>
            <person name="Hawdon J.M."/>
            <person name="Gasser R.B."/>
            <person name="Loukas A."/>
            <person name="Mitreva M."/>
        </authorList>
    </citation>
    <scope>NUCLEOTIDE SEQUENCE [LARGE SCALE GENOMIC DNA]</scope>
</reference>
<dbReference type="PROSITE" id="PS51391">
    <property type="entry name" value="CID"/>
    <property type="match status" value="1"/>
</dbReference>
<evidence type="ECO:0000313" key="17">
    <source>
        <dbReference type="EMBL" id="ETN83896.1"/>
    </source>
</evidence>
<evidence type="ECO:0000256" key="8">
    <source>
        <dbReference type="ARBA" id="ARBA00023242"/>
    </source>
</evidence>
<protein>
    <recommendedName>
        <fullName evidence="10">tRNA-dihydrouridine(16/17) synthase [NAD(P)(+)]</fullName>
        <ecNumber evidence="10">1.3.1.88</ecNumber>
    </recommendedName>
</protein>
<keyword evidence="6" id="KW-0560">Oxidoreductase</keyword>
<evidence type="ECO:0000256" key="12">
    <source>
        <dbReference type="ARBA" id="ARBA00047652"/>
    </source>
</evidence>
<evidence type="ECO:0000256" key="10">
    <source>
        <dbReference type="ARBA" id="ARBA00038890"/>
    </source>
</evidence>
<name>W2TS02_NECAM</name>
<dbReference type="GO" id="GO:0050660">
    <property type="term" value="F:flavin adenine dinucleotide binding"/>
    <property type="evidence" value="ECO:0007669"/>
    <property type="project" value="InterPro"/>
</dbReference>
<dbReference type="PANTHER" id="PTHR11082">
    <property type="entry name" value="TRNA-DIHYDROURIDINE SYNTHASE"/>
    <property type="match status" value="1"/>
</dbReference>
<dbReference type="InterPro" id="IPR018517">
    <property type="entry name" value="tRNA_hU_synthase_CS"/>
</dbReference>
<evidence type="ECO:0000256" key="15">
    <source>
        <dbReference type="SAM" id="MobiDB-lite"/>
    </source>
</evidence>
<evidence type="ECO:0000256" key="11">
    <source>
        <dbReference type="ARBA" id="ARBA00047287"/>
    </source>
</evidence>
<dbReference type="Gene3D" id="1.25.40.90">
    <property type="match status" value="1"/>
</dbReference>
<dbReference type="InterPro" id="IPR029055">
    <property type="entry name" value="Ntn_hydrolases_N"/>
</dbReference>
<keyword evidence="3" id="KW-0288">FMN</keyword>
<keyword evidence="5" id="KW-0521">NADP</keyword>
<dbReference type="Gene3D" id="3.20.20.70">
    <property type="entry name" value="Aldolase class I"/>
    <property type="match status" value="1"/>
</dbReference>
<evidence type="ECO:0000256" key="14">
    <source>
        <dbReference type="ARBA" id="ARBA00049467"/>
    </source>
</evidence>
<dbReference type="InterPro" id="IPR016295">
    <property type="entry name" value="Proteasome_beta4"/>
</dbReference>
<dbReference type="SUPFAM" id="SSF56235">
    <property type="entry name" value="N-terminal nucleophile aminohydrolases (Ntn hydrolases)"/>
    <property type="match status" value="1"/>
</dbReference>
<comment type="cofactor">
    <cofactor evidence="1">
        <name>FMN</name>
        <dbReference type="ChEBI" id="CHEBI:58210"/>
    </cofactor>
</comment>
<dbReference type="OrthoDB" id="272303at2759"/>
<dbReference type="Pfam" id="PF01207">
    <property type="entry name" value="Dus"/>
    <property type="match status" value="1"/>
</dbReference>
<evidence type="ECO:0000256" key="6">
    <source>
        <dbReference type="ARBA" id="ARBA00023002"/>
    </source>
</evidence>
<evidence type="ECO:0000259" key="16">
    <source>
        <dbReference type="PROSITE" id="PS51391"/>
    </source>
</evidence>
<evidence type="ECO:0000256" key="3">
    <source>
        <dbReference type="ARBA" id="ARBA00022643"/>
    </source>
</evidence>
<comment type="catalytic activity">
    <reaction evidence="14">
        <text>5,6-dihydrouridine(17) in tRNA + NADP(+) = uridine(17) in tRNA + NADPH + H(+)</text>
        <dbReference type="Rhea" id="RHEA:53368"/>
        <dbReference type="Rhea" id="RHEA-COMP:13541"/>
        <dbReference type="Rhea" id="RHEA-COMP:13542"/>
        <dbReference type="ChEBI" id="CHEBI:15378"/>
        <dbReference type="ChEBI" id="CHEBI:57783"/>
        <dbReference type="ChEBI" id="CHEBI:58349"/>
        <dbReference type="ChEBI" id="CHEBI:65315"/>
        <dbReference type="ChEBI" id="CHEBI:74443"/>
        <dbReference type="EC" id="1.3.1.88"/>
    </reaction>
    <physiologicalReaction direction="right-to-left" evidence="14">
        <dbReference type="Rhea" id="RHEA:53370"/>
    </physiologicalReaction>
</comment>
<feature type="domain" description="CID" evidence="16">
    <location>
        <begin position="1"/>
        <end position="136"/>
    </location>
</feature>
<gene>
    <name evidence="17" type="ORF">NECAME_01689</name>
</gene>
<feature type="region of interest" description="Disordered" evidence="15">
    <location>
        <begin position="476"/>
        <end position="552"/>
    </location>
</feature>
<dbReference type="EC" id="1.3.1.88" evidence="10"/>
<dbReference type="Pfam" id="PF00227">
    <property type="entry name" value="Proteasome"/>
    <property type="match status" value="1"/>
</dbReference>
<dbReference type="CDD" id="cd03760">
    <property type="entry name" value="proteasome_beta_type_4"/>
    <property type="match status" value="1"/>
</dbReference>
<dbReference type="GO" id="GO:0005839">
    <property type="term" value="C:proteasome core complex"/>
    <property type="evidence" value="ECO:0007669"/>
    <property type="project" value="InterPro"/>
</dbReference>
<feature type="region of interest" description="Disordered" evidence="15">
    <location>
        <begin position="567"/>
        <end position="641"/>
    </location>
</feature>
<evidence type="ECO:0000256" key="2">
    <source>
        <dbReference type="ARBA" id="ARBA00022630"/>
    </source>
</evidence>
<comment type="catalytic activity">
    <reaction evidence="13">
        <text>5,6-dihydrouridine(16) in tRNA + NAD(+) = uridine(16) in tRNA + NADH + H(+)</text>
        <dbReference type="Rhea" id="RHEA:53380"/>
        <dbReference type="Rhea" id="RHEA-COMP:13543"/>
        <dbReference type="Rhea" id="RHEA-COMP:13544"/>
        <dbReference type="ChEBI" id="CHEBI:15378"/>
        <dbReference type="ChEBI" id="CHEBI:57540"/>
        <dbReference type="ChEBI" id="CHEBI:57945"/>
        <dbReference type="ChEBI" id="CHEBI:65315"/>
        <dbReference type="ChEBI" id="CHEBI:74443"/>
        <dbReference type="EC" id="1.3.1.88"/>
    </reaction>
    <physiologicalReaction direction="right-to-left" evidence="13">
        <dbReference type="Rhea" id="RHEA:53382"/>
    </physiologicalReaction>
</comment>
<dbReference type="InterPro" id="IPR006569">
    <property type="entry name" value="CID_dom"/>
</dbReference>
<evidence type="ECO:0000256" key="13">
    <source>
        <dbReference type="ARBA" id="ARBA00048934"/>
    </source>
</evidence>
<evidence type="ECO:0000256" key="5">
    <source>
        <dbReference type="ARBA" id="ARBA00022857"/>
    </source>
</evidence>
<sequence length="1400" mass="157410">MTGLTMDAVMRRFQDIHSVSQEAIETISLWVMHYKDKRSIDIIVEAWLESFKIAKKDEQRIALFYVMNDVVQRAKNKHMDVLIPAFQPAVLSAVTMGRGSPSVKQVMSRCIDIFGERQVFTEASVNVMKNMLQSEENGDGEESFAELDSEEVFRKIELFERGRLIVNRGMEVIRNGDFDCKALMKERMRDRTVAAQLVMETQQVLSQIASFRHSMEEQKRKMLQLIETLELAKRNFSHQLKDVTVVEDEMEKTGVYPAATPPRDAPSPTANDDIYATGVENAMQTFRVPGTRDNLESTDMELDDDTAPIDVGGTSPLSGNLPPPPAPPLVLEARTPSNVTYQQPISQIPSSGSAVTQLPGSIAVSPFQGQPTYGGVQPTFIPPANISVPPPNASQPPPGFAPNVNQPPPNLVLPPSIASQPPPNIQALLKSIPSLQTIQQATAAAAAAAAASKVQNPSTAKFPPPVLQQRFGDVDERMPPAQSQPPPQIAAAPGFHHLQHPPPVPTVAPVSSYHQQQQPRPQPVYTEEGPSHIDYQKPGPGGDYDKQNGDDQYYAEEDKDGFYHKQSQQFQNSGPFPPHSRGRPRAGGYYNHGRGDQWRKSNDFRGGRGFGSRGSSFNRGRGGFHGGSGFQGGNFQRGRGRGNWAGMIPKNDHDIEVEKCEDDVNRYELPEQEERAYILRLPKAVTLEPPIKNTPEQIAVKRSFWRDYMKKYKNVKIVAPMVDQSELAFRMFMRRYGAHITVTPMIHAHLFVNDPTYRRNSLALCEADRPIIVQFCANNPDTFLAACRLVEDVCDGVDLNLGCPQMVAKKGRYGAYLQDEIDLVCSMVSAVRDYCTLPVSCKIRIRDCPKQTVEYAHRLVEAGATMLTVHGRTREMKGADTGLADWTRIRQVVETVDIPVVANGNIQMPGDVERCLIATGAAAVMSAEGILYNPMLFVNRNDESWIVAKEYLKYARKYQAGTSAIRAHIFRICHHSLLEHSDLRMRVSTEHELDDYESIVEELRIRTRAVADTEEARQQMISARTLFEQIRRGEVELDPIQVSRSPYWICKPYFRLSEMARETILAEGEKTYKEKRKEHLQKIADEMGLSLKQARKRERRKLNGQRTITFKKTKFPPCARCTQPAGQGCSHSFCKKCCRWTCKQKCWDCKALFGLIARRNRINYAKDFQWTNDFRNPTCTGTSVIAVQYDRGVVLMTDRVVSYGKTARYKNVSRQYKVNNSIIVAFGGDHADFQWLQNVIERQVLTWKMIGQDLSPKALHGYLTSLMYARRTRMNPLWNTLIVAGIEDEEKNNKETSIPFIGVITQKGVAYQTKHVATGIAAMLLNQAVEDEWRKKGEKLSRAEAEAVLRKALELTIYHDCCADNDFELGVVDADEGVMLGKQETIIGDWSIAETNCQYE</sequence>
<dbReference type="EMBL" id="KI658066">
    <property type="protein sequence ID" value="ETN83896.1"/>
    <property type="molecule type" value="Genomic_DNA"/>
</dbReference>
<dbReference type="SMART" id="SM00582">
    <property type="entry name" value="RPR"/>
    <property type="match status" value="1"/>
</dbReference>
<comment type="similarity">
    <text evidence="9">Belongs to the Dus family. Dus1 subfamily.</text>
</comment>
<evidence type="ECO:0000256" key="9">
    <source>
        <dbReference type="ARBA" id="ARBA00038313"/>
    </source>
</evidence>
<keyword evidence="2" id="KW-0285">Flavoprotein</keyword>
<dbReference type="PANTHER" id="PTHR11082:SF5">
    <property type="entry name" value="TRNA-DIHYDROURIDINE(16_17) SYNTHASE [NAD(P)(+)]-LIKE"/>
    <property type="match status" value="1"/>
</dbReference>
<comment type="catalytic activity">
    <reaction evidence="12">
        <text>5,6-dihydrouridine(16) in tRNA + NADP(+) = uridine(16) in tRNA + NADPH + H(+)</text>
        <dbReference type="Rhea" id="RHEA:53376"/>
        <dbReference type="Rhea" id="RHEA-COMP:13543"/>
        <dbReference type="Rhea" id="RHEA-COMP:13544"/>
        <dbReference type="ChEBI" id="CHEBI:15378"/>
        <dbReference type="ChEBI" id="CHEBI:57783"/>
        <dbReference type="ChEBI" id="CHEBI:58349"/>
        <dbReference type="ChEBI" id="CHEBI:65315"/>
        <dbReference type="ChEBI" id="CHEBI:74443"/>
        <dbReference type="EC" id="1.3.1.88"/>
    </reaction>
    <physiologicalReaction direction="right-to-left" evidence="12">
        <dbReference type="Rhea" id="RHEA:53378"/>
    </physiologicalReaction>
</comment>
<dbReference type="GO" id="GO:0017150">
    <property type="term" value="F:tRNA dihydrouridine synthase activity"/>
    <property type="evidence" value="ECO:0007669"/>
    <property type="project" value="InterPro"/>
</dbReference>
<dbReference type="Gene3D" id="3.60.20.10">
    <property type="entry name" value="Glutamine Phosphoribosylpyrophosphate, subunit 1, domain 1"/>
    <property type="match status" value="1"/>
</dbReference>